<reference evidence="3" key="1">
    <citation type="submission" date="2023-07" db="EMBL/GenBank/DDBJ databases">
        <authorList>
            <consortium name="CYATHOMIX"/>
        </authorList>
    </citation>
    <scope>NUCLEOTIDE SEQUENCE</scope>
    <source>
        <strain evidence="3">N/A</strain>
    </source>
</reference>
<accession>A0AA36GWB9</accession>
<dbReference type="PANTHER" id="PTHR11802">
    <property type="entry name" value="SERINE PROTEASE FAMILY S10 SERINE CARBOXYPEPTIDASE"/>
    <property type="match status" value="1"/>
</dbReference>
<keyword evidence="4" id="KW-1185">Reference proteome</keyword>
<comment type="similarity">
    <text evidence="1 2">Belongs to the peptidase S10 family.</text>
</comment>
<evidence type="ECO:0000256" key="2">
    <source>
        <dbReference type="RuleBase" id="RU361156"/>
    </source>
</evidence>
<organism evidence="3 4">
    <name type="scientific">Cylicocyclus nassatus</name>
    <name type="common">Nematode worm</name>
    <dbReference type="NCBI Taxonomy" id="53992"/>
    <lineage>
        <taxon>Eukaryota</taxon>
        <taxon>Metazoa</taxon>
        <taxon>Ecdysozoa</taxon>
        <taxon>Nematoda</taxon>
        <taxon>Chromadorea</taxon>
        <taxon>Rhabditida</taxon>
        <taxon>Rhabditina</taxon>
        <taxon>Rhabditomorpha</taxon>
        <taxon>Strongyloidea</taxon>
        <taxon>Strongylidae</taxon>
        <taxon>Cylicocyclus</taxon>
    </lineage>
</organism>
<proteinExistence type="inferred from homology"/>
<evidence type="ECO:0000313" key="3">
    <source>
        <dbReference type="EMBL" id="CAJ0599499.1"/>
    </source>
</evidence>
<dbReference type="PRINTS" id="PR00724">
    <property type="entry name" value="CRBOXYPTASEC"/>
</dbReference>
<dbReference type="InterPro" id="IPR001563">
    <property type="entry name" value="Peptidase_S10"/>
</dbReference>
<keyword evidence="2" id="KW-0121">Carboxypeptidase</keyword>
<name>A0AA36GWB9_CYLNA</name>
<dbReference type="GO" id="GO:0006508">
    <property type="term" value="P:proteolysis"/>
    <property type="evidence" value="ECO:0007669"/>
    <property type="project" value="UniProtKB-KW"/>
</dbReference>
<dbReference type="Proteomes" id="UP001176961">
    <property type="component" value="Unassembled WGS sequence"/>
</dbReference>
<sequence length="612" mass="69245">MPDACIEYHSPSFQSEVNRQPLTTPLWLTESQMSPLHDPLILWLGGGSGCSSLDGLFRELGPFHNKVGNLLFLEASRDIGFSYRSSDVKPDFRYDDHYTADDNVLALTSFFEKFPDYKNRSFYIFGGSYGGVYVPMLTNALIKKIQSYDRNSMSYVNLQGVAIGNGEMSQIQQINSAVSLLYFRGVHGKSDYDALSQYCNASKPQTYRDFVSYITIDSSGNVWPKVNDNSIASQANKINYQSTDANGGFACFSRDSTEAYLNLKKSLSTFQLTFHTGPIATSVIYEHYIQQHNNTSAVFDEILNSGYPFRFLIYNGDADMAYPSVSNDIVWNDDKAASDIYLALKNFLTVYPYFSSSEFYVTGESYAGVYVPTLTRHLIEKIQAGDIVLNLVGMSIGNGALSTIQDIRSLTDFMYFHGRYGKSDWDKLHNCCPASTGNTSLMYCNYDYFVTADQSVLEGDIYPKHFSDSSDQNCANIMADLAQDRVWNIYTQNDVYNLYQDCYTKATSMFGSAVNLKPLVHYSGPARFSHSLLDKWQTLCPHLRCLTRYPQTILVAFNAMWMMPLPNIFPKHMSDMRFTFPTTFSPGKNAASWFKKSMSSSTMIRQLFLRIF</sequence>
<dbReference type="InterPro" id="IPR029058">
    <property type="entry name" value="AB_hydrolase_fold"/>
</dbReference>
<keyword evidence="2" id="KW-0645">Protease</keyword>
<dbReference type="Gene3D" id="3.40.50.1820">
    <property type="entry name" value="alpha/beta hydrolase"/>
    <property type="match status" value="2"/>
</dbReference>
<dbReference type="PROSITE" id="PS00131">
    <property type="entry name" value="CARBOXYPEPT_SER_SER"/>
    <property type="match status" value="1"/>
</dbReference>
<dbReference type="InterPro" id="IPR018202">
    <property type="entry name" value="Ser_caboxypep_ser_AS"/>
</dbReference>
<dbReference type="EMBL" id="CATQJL010000223">
    <property type="protein sequence ID" value="CAJ0599499.1"/>
    <property type="molecule type" value="Genomic_DNA"/>
</dbReference>
<protein>
    <recommendedName>
        <fullName evidence="2">Carboxypeptidase</fullName>
        <ecNumber evidence="2">3.4.16.-</ecNumber>
    </recommendedName>
</protein>
<evidence type="ECO:0000256" key="1">
    <source>
        <dbReference type="ARBA" id="ARBA00009431"/>
    </source>
</evidence>
<dbReference type="GO" id="GO:0004185">
    <property type="term" value="F:serine-type carboxypeptidase activity"/>
    <property type="evidence" value="ECO:0007669"/>
    <property type="project" value="UniProtKB-UniRule"/>
</dbReference>
<dbReference type="AlphaFoldDB" id="A0AA36GWB9"/>
<dbReference type="SUPFAM" id="SSF53474">
    <property type="entry name" value="alpha/beta-Hydrolases"/>
    <property type="match status" value="2"/>
</dbReference>
<dbReference type="EC" id="3.4.16.-" evidence="2"/>
<evidence type="ECO:0000313" key="4">
    <source>
        <dbReference type="Proteomes" id="UP001176961"/>
    </source>
</evidence>
<dbReference type="PANTHER" id="PTHR11802:SF480">
    <property type="entry name" value="CARBOXYPEPTIDASE"/>
    <property type="match status" value="1"/>
</dbReference>
<comment type="caution">
    <text evidence="3">The sequence shown here is derived from an EMBL/GenBank/DDBJ whole genome shotgun (WGS) entry which is preliminary data.</text>
</comment>
<gene>
    <name evidence="3" type="ORF">CYNAS_LOCUS11482</name>
</gene>
<keyword evidence="2" id="KW-0378">Hydrolase</keyword>
<dbReference type="Pfam" id="PF00450">
    <property type="entry name" value="Peptidase_S10"/>
    <property type="match status" value="1"/>
</dbReference>